<evidence type="ECO:0008006" key="10">
    <source>
        <dbReference type="Google" id="ProtNLM"/>
    </source>
</evidence>
<keyword evidence="2" id="KW-0548">Nucleotidyltransferase</keyword>
<dbReference type="SUPFAM" id="SSF81301">
    <property type="entry name" value="Nucleotidyltransferase"/>
    <property type="match status" value="1"/>
</dbReference>
<sequence>MKVDTPTYSIDDLLEDDGLTGISWCEARADRVDEYLTALHVAADAPAGTALVALGGYGRRELCPGSDLDVALVHAPGVEIGAVADRLWYPVWDAGLKLGHQVGTVDQILEVARESLDTATSLLSTRLVAGDDFLAGALADGGRAQWSSRWRRHHRSLGTAVGERHARFGEVAFLLEPDLKEARGGLRDVHTLGWLEMNEPVLREVESAALVEAAETLLAARVELHRVTGRLSDRLLLELQDEVADRLGYQDADLLMADIAGAGRTIAWTGDGALRRISRVLRDQGRRMPPVFRRRREVAPGMFLEDGLIHLAASASFDDPLAVLRCAQAAAGHEALLGRRSLERLAAEATPLPEPWPEEARRLFVDLLATGEPAVAVIEDLDQMGLFVPILPEWEPCRSRPQRNAYHRFTVDRHLLVAAAEAALLVDRVQRPDLLLVGALLHDIGKGYPGDHTEVGQELVATIAPRMGFPAADVDHLVAMVEHHLLLPDVATRRDLDDDGTIRSVADAVGDRQLLALLGALTEADSIATGPSAWSSWKAELVEELVRRVDHVLAGGEFDEAAAGRFPDAEQRELLEGEGLVVRGDGSTLTVAADDRTGSFSKIAGVLALNGAGVVWAAAHSENARALSVFRVQGAFGEALDWEHIRRQVELALEGRLAVAARLGDRSRTYRTAPTSARPAKPRVAVDNRTSASATVLEVTCPDGVGVLYRITRAFAELDLDIVSARVQTLGSDVVDAFYVRDVSGSKIVDAEHLAEIELAVLRWIDVDF</sequence>
<dbReference type="AlphaFoldDB" id="A0A381PIU0"/>
<evidence type="ECO:0000259" key="7">
    <source>
        <dbReference type="PROSITE" id="PS51671"/>
    </source>
</evidence>
<keyword evidence="5" id="KW-0460">Magnesium</keyword>
<dbReference type="PIRSF" id="PIRSF006288">
    <property type="entry name" value="PII_uridyltransf"/>
    <property type="match status" value="1"/>
</dbReference>
<keyword evidence="6" id="KW-0511">Multifunctional enzyme</keyword>
<gene>
    <name evidence="9" type="ORF">METZ01_LOCUS19789</name>
</gene>
<evidence type="ECO:0000259" key="8">
    <source>
        <dbReference type="PROSITE" id="PS51831"/>
    </source>
</evidence>
<dbReference type="InterPro" id="IPR002912">
    <property type="entry name" value="ACT_dom"/>
</dbReference>
<evidence type="ECO:0000256" key="6">
    <source>
        <dbReference type="ARBA" id="ARBA00023268"/>
    </source>
</evidence>
<evidence type="ECO:0000313" key="9">
    <source>
        <dbReference type="EMBL" id="SUZ66935.1"/>
    </source>
</evidence>
<dbReference type="PROSITE" id="PS51831">
    <property type="entry name" value="HD"/>
    <property type="match status" value="1"/>
</dbReference>
<dbReference type="SUPFAM" id="SSF55021">
    <property type="entry name" value="ACT-like"/>
    <property type="match status" value="2"/>
</dbReference>
<dbReference type="GO" id="GO:0016787">
    <property type="term" value="F:hydrolase activity"/>
    <property type="evidence" value="ECO:0007669"/>
    <property type="project" value="UniProtKB-KW"/>
</dbReference>
<dbReference type="Gene3D" id="1.10.3090.10">
    <property type="entry name" value="cca-adding enzyme, domain 2"/>
    <property type="match status" value="1"/>
</dbReference>
<dbReference type="EMBL" id="UINC01000997">
    <property type="protein sequence ID" value="SUZ66935.1"/>
    <property type="molecule type" value="Genomic_DNA"/>
</dbReference>
<dbReference type="InterPro" id="IPR045865">
    <property type="entry name" value="ACT-like_dom_sf"/>
</dbReference>
<dbReference type="SMART" id="SM00471">
    <property type="entry name" value="HDc"/>
    <property type="match status" value="1"/>
</dbReference>
<accession>A0A381PIU0</accession>
<reference evidence="9" key="1">
    <citation type="submission" date="2018-05" db="EMBL/GenBank/DDBJ databases">
        <authorList>
            <person name="Lanie J.A."/>
            <person name="Ng W.-L."/>
            <person name="Kazmierczak K.M."/>
            <person name="Andrzejewski T.M."/>
            <person name="Davidsen T.M."/>
            <person name="Wayne K.J."/>
            <person name="Tettelin H."/>
            <person name="Glass J.I."/>
            <person name="Rusch D."/>
            <person name="Podicherti R."/>
            <person name="Tsui H.-C.T."/>
            <person name="Winkler M.E."/>
        </authorList>
    </citation>
    <scope>NUCLEOTIDE SEQUENCE</scope>
</reference>
<dbReference type="HAMAP" id="MF_00277">
    <property type="entry name" value="PII_uridylyl_transf"/>
    <property type="match status" value="1"/>
</dbReference>
<dbReference type="InterPro" id="IPR013546">
    <property type="entry name" value="PII_UdlTrfase/GS_AdlTrfase"/>
</dbReference>
<dbReference type="InterPro" id="IPR006674">
    <property type="entry name" value="HD_domain"/>
</dbReference>
<dbReference type="PANTHER" id="PTHR47320">
    <property type="entry name" value="BIFUNCTIONAL URIDYLYLTRANSFERASE/URIDYLYL-REMOVING ENZYME"/>
    <property type="match status" value="1"/>
</dbReference>
<keyword evidence="4" id="KW-0378">Hydrolase</keyword>
<name>A0A381PIU0_9ZZZZ</name>
<dbReference type="InterPro" id="IPR010043">
    <property type="entry name" value="UTase/UR"/>
</dbReference>
<organism evidence="9">
    <name type="scientific">marine metagenome</name>
    <dbReference type="NCBI Taxonomy" id="408172"/>
    <lineage>
        <taxon>unclassified sequences</taxon>
        <taxon>metagenomes</taxon>
        <taxon>ecological metagenomes</taxon>
    </lineage>
</organism>
<proteinExistence type="inferred from homology"/>
<keyword evidence="3" id="KW-0677">Repeat</keyword>
<evidence type="ECO:0000256" key="3">
    <source>
        <dbReference type="ARBA" id="ARBA00022737"/>
    </source>
</evidence>
<evidence type="ECO:0000256" key="2">
    <source>
        <dbReference type="ARBA" id="ARBA00022695"/>
    </source>
</evidence>
<dbReference type="InterPro" id="IPR043519">
    <property type="entry name" value="NT_sf"/>
</dbReference>
<dbReference type="Gene3D" id="3.30.70.260">
    <property type="match status" value="1"/>
</dbReference>
<dbReference type="GO" id="GO:0008773">
    <property type="term" value="F:[protein-PII] uridylyltransferase activity"/>
    <property type="evidence" value="ECO:0007669"/>
    <property type="project" value="InterPro"/>
</dbReference>
<dbReference type="NCBIfam" id="NF002895">
    <property type="entry name" value="PRK03381.1"/>
    <property type="match status" value="1"/>
</dbReference>
<feature type="domain" description="ACT" evidence="7">
    <location>
        <begin position="696"/>
        <end position="769"/>
    </location>
</feature>
<evidence type="ECO:0000256" key="5">
    <source>
        <dbReference type="ARBA" id="ARBA00022842"/>
    </source>
</evidence>
<dbReference type="CDD" id="cd04899">
    <property type="entry name" value="ACT_ACR-UUR-like_2"/>
    <property type="match status" value="1"/>
</dbReference>
<feature type="domain" description="HD" evidence="8">
    <location>
        <begin position="411"/>
        <end position="534"/>
    </location>
</feature>
<protein>
    <recommendedName>
        <fullName evidence="10">HD domain-containing protein</fullName>
    </recommendedName>
</protein>
<dbReference type="InterPro" id="IPR003607">
    <property type="entry name" value="HD/PDEase_dom"/>
</dbReference>
<dbReference type="Pfam" id="PF08335">
    <property type="entry name" value="GlnD_UR_UTase"/>
    <property type="match status" value="1"/>
</dbReference>
<dbReference type="PANTHER" id="PTHR47320:SF1">
    <property type="entry name" value="BIFUNCTIONAL URIDYLYLTRANSFERASE_URIDYLYL-REMOVING ENZYME"/>
    <property type="match status" value="1"/>
</dbReference>
<feature type="domain" description="ACT" evidence="7">
    <location>
        <begin position="588"/>
        <end position="668"/>
    </location>
</feature>
<dbReference type="Pfam" id="PF01966">
    <property type="entry name" value="HD"/>
    <property type="match status" value="1"/>
</dbReference>
<dbReference type="CDD" id="cd00077">
    <property type="entry name" value="HDc"/>
    <property type="match status" value="1"/>
</dbReference>
<evidence type="ECO:0000256" key="1">
    <source>
        <dbReference type="ARBA" id="ARBA00022679"/>
    </source>
</evidence>
<evidence type="ECO:0000256" key="4">
    <source>
        <dbReference type="ARBA" id="ARBA00022801"/>
    </source>
</evidence>
<keyword evidence="1" id="KW-0808">Transferase</keyword>
<dbReference type="Pfam" id="PF24931">
    <property type="entry name" value="ACT_ACR9_3rd"/>
    <property type="match status" value="1"/>
</dbReference>
<dbReference type="PROSITE" id="PS51671">
    <property type="entry name" value="ACT"/>
    <property type="match status" value="2"/>
</dbReference>
<dbReference type="SUPFAM" id="SSF109604">
    <property type="entry name" value="HD-domain/PDEase-like"/>
    <property type="match status" value="1"/>
</dbReference>